<dbReference type="InterPro" id="IPR010994">
    <property type="entry name" value="RuvA_2-like"/>
</dbReference>
<organism evidence="8 9">
    <name type="scientific">Seinonella peptonophila</name>
    <dbReference type="NCBI Taxonomy" id="112248"/>
    <lineage>
        <taxon>Bacteria</taxon>
        <taxon>Bacillati</taxon>
        <taxon>Bacillota</taxon>
        <taxon>Bacilli</taxon>
        <taxon>Bacillales</taxon>
        <taxon>Thermoactinomycetaceae</taxon>
        <taxon>Seinonella</taxon>
    </lineage>
</organism>
<dbReference type="Gene3D" id="1.10.150.20">
    <property type="entry name" value="5' to 3' exonuclease, C-terminal subdomain"/>
    <property type="match status" value="1"/>
</dbReference>
<dbReference type="SUPFAM" id="SSF50249">
    <property type="entry name" value="Nucleic acid-binding proteins"/>
    <property type="match status" value="1"/>
</dbReference>
<comment type="subunit">
    <text evidence="6">Homotetramer. Forms an RuvA(8)-RuvB(12)-Holliday junction (HJ) complex. HJ DNA is sandwiched between 2 RuvA tetramers; dsDNA enters through RuvA and exits via RuvB. An RuvB hexamer assembles on each DNA strand where it exits the tetramer. Each RuvB hexamer is contacted by two RuvA subunits (via domain III) on 2 adjacent RuvB subunits; this complex drives branch migration. In the full resolvosome a probable DNA-RuvA(4)-RuvB(12)-RuvC(2) complex forms which resolves the HJ.</text>
</comment>
<dbReference type="Pfam" id="PF01330">
    <property type="entry name" value="RuvA_N"/>
    <property type="match status" value="1"/>
</dbReference>
<dbReference type="EMBL" id="FQVL01000001">
    <property type="protein sequence ID" value="SHE47092.1"/>
    <property type="molecule type" value="Genomic_DNA"/>
</dbReference>
<proteinExistence type="inferred from homology"/>
<dbReference type="Gene3D" id="1.10.8.10">
    <property type="entry name" value="DNA helicase RuvA subunit, C-terminal domain"/>
    <property type="match status" value="1"/>
</dbReference>
<dbReference type="NCBIfam" id="TIGR00084">
    <property type="entry name" value="ruvA"/>
    <property type="match status" value="1"/>
</dbReference>
<evidence type="ECO:0000256" key="6">
    <source>
        <dbReference type="HAMAP-Rule" id="MF_00031"/>
    </source>
</evidence>
<dbReference type="InterPro" id="IPR013849">
    <property type="entry name" value="DNA_helicase_Holl-junc_RuvA_I"/>
</dbReference>
<dbReference type="InterPro" id="IPR003583">
    <property type="entry name" value="Hlx-hairpin-Hlx_DNA-bd_motif"/>
</dbReference>
<dbReference type="GO" id="GO:0009379">
    <property type="term" value="C:Holliday junction helicase complex"/>
    <property type="evidence" value="ECO:0007669"/>
    <property type="project" value="InterPro"/>
</dbReference>
<keyword evidence="3 6" id="KW-0238">DNA-binding</keyword>
<keyword evidence="8" id="KW-0547">Nucleotide-binding</keyword>
<keyword evidence="4 6" id="KW-0233">DNA recombination</keyword>
<keyword evidence="8" id="KW-0378">Hydrolase</keyword>
<dbReference type="SUPFAM" id="SSF46929">
    <property type="entry name" value="DNA helicase RuvA subunit, C-terminal domain"/>
    <property type="match status" value="1"/>
</dbReference>
<dbReference type="InterPro" id="IPR000085">
    <property type="entry name" value="RuvA"/>
</dbReference>
<feature type="domain" description="Helix-hairpin-helix DNA-binding motif class 1" evidence="7">
    <location>
        <begin position="105"/>
        <end position="124"/>
    </location>
</feature>
<dbReference type="GO" id="GO:0009378">
    <property type="term" value="F:four-way junction helicase activity"/>
    <property type="evidence" value="ECO:0007669"/>
    <property type="project" value="InterPro"/>
</dbReference>
<comment type="subcellular location">
    <subcellularLocation>
        <location evidence="6">Cytoplasm</location>
    </subcellularLocation>
</comment>
<comment type="similarity">
    <text evidence="6">Belongs to the RuvA family.</text>
</comment>
<keyword evidence="5 6" id="KW-0234">DNA repair</keyword>
<comment type="domain">
    <text evidence="6">Has three domains with a flexible linker between the domains II and III and assumes an 'L' shape. Domain III is highly mobile and contacts RuvB.</text>
</comment>
<dbReference type="HAMAP" id="MF_00031">
    <property type="entry name" value="DNA_HJ_migration_RuvA"/>
    <property type="match status" value="1"/>
</dbReference>
<keyword evidence="1 6" id="KW-0963">Cytoplasm</keyword>
<evidence type="ECO:0000256" key="1">
    <source>
        <dbReference type="ARBA" id="ARBA00022490"/>
    </source>
</evidence>
<comment type="caution">
    <text evidence="6">Lacks conserved residue(s) required for the propagation of feature annotation.</text>
</comment>
<feature type="domain" description="Helix-hairpin-helix DNA-binding motif class 1" evidence="7">
    <location>
        <begin position="70"/>
        <end position="89"/>
    </location>
</feature>
<dbReference type="GO" id="GO:0005524">
    <property type="term" value="F:ATP binding"/>
    <property type="evidence" value="ECO:0007669"/>
    <property type="project" value="InterPro"/>
</dbReference>
<reference evidence="8 9" key="1">
    <citation type="submission" date="2016-11" db="EMBL/GenBank/DDBJ databases">
        <authorList>
            <person name="Jaros S."/>
            <person name="Januszkiewicz K."/>
            <person name="Wedrychowicz H."/>
        </authorList>
    </citation>
    <scope>NUCLEOTIDE SEQUENCE [LARGE SCALE GENOMIC DNA]</scope>
    <source>
        <strain evidence="8 9">DSM 44666</strain>
    </source>
</reference>
<evidence type="ECO:0000313" key="9">
    <source>
        <dbReference type="Proteomes" id="UP000184476"/>
    </source>
</evidence>
<evidence type="ECO:0000256" key="5">
    <source>
        <dbReference type="ARBA" id="ARBA00023204"/>
    </source>
</evidence>
<dbReference type="RefSeq" id="WP_073151623.1">
    <property type="nucleotide sequence ID" value="NZ_FQVL01000001.1"/>
</dbReference>
<dbReference type="InterPro" id="IPR012340">
    <property type="entry name" value="NA-bd_OB-fold"/>
</dbReference>
<dbReference type="InterPro" id="IPR011114">
    <property type="entry name" value="RuvA_C"/>
</dbReference>
<dbReference type="SUPFAM" id="SSF47781">
    <property type="entry name" value="RuvA domain 2-like"/>
    <property type="match status" value="1"/>
</dbReference>
<dbReference type="InterPro" id="IPR036267">
    <property type="entry name" value="RuvA_C_sf"/>
</dbReference>
<evidence type="ECO:0000256" key="4">
    <source>
        <dbReference type="ARBA" id="ARBA00023172"/>
    </source>
</evidence>
<dbReference type="SMART" id="SM00278">
    <property type="entry name" value="HhH1"/>
    <property type="match status" value="2"/>
</dbReference>
<gene>
    <name evidence="6" type="primary">ruvA</name>
    <name evidence="8" type="ORF">SAMN05444392_101603</name>
</gene>
<dbReference type="OrthoDB" id="5293449at2"/>
<feature type="region of interest" description="Domain III" evidence="6">
    <location>
        <begin position="156"/>
        <end position="205"/>
    </location>
</feature>
<evidence type="ECO:0000256" key="2">
    <source>
        <dbReference type="ARBA" id="ARBA00022763"/>
    </source>
</evidence>
<dbReference type="Pfam" id="PF14520">
    <property type="entry name" value="HHH_5"/>
    <property type="match status" value="1"/>
</dbReference>
<dbReference type="Proteomes" id="UP000184476">
    <property type="component" value="Unassembled WGS sequence"/>
</dbReference>
<dbReference type="Gene3D" id="2.40.50.140">
    <property type="entry name" value="Nucleic acid-binding proteins"/>
    <property type="match status" value="1"/>
</dbReference>
<dbReference type="AlphaFoldDB" id="A0A1M4TRK5"/>
<dbReference type="Pfam" id="PF07499">
    <property type="entry name" value="RuvA_C"/>
    <property type="match status" value="1"/>
</dbReference>
<keyword evidence="9" id="KW-1185">Reference proteome</keyword>
<dbReference type="GO" id="GO:0000400">
    <property type="term" value="F:four-way junction DNA binding"/>
    <property type="evidence" value="ECO:0007669"/>
    <property type="project" value="UniProtKB-UniRule"/>
</dbReference>
<protein>
    <recommendedName>
        <fullName evidence="6">Holliday junction branch migration complex subunit RuvA</fullName>
    </recommendedName>
</protein>
<dbReference type="CDD" id="cd14332">
    <property type="entry name" value="UBA_RuvA_C"/>
    <property type="match status" value="1"/>
</dbReference>
<accession>A0A1M4TRK5</accession>
<dbReference type="GO" id="GO:0006281">
    <property type="term" value="P:DNA repair"/>
    <property type="evidence" value="ECO:0007669"/>
    <property type="project" value="UniProtKB-UniRule"/>
</dbReference>
<keyword evidence="8" id="KW-0067">ATP-binding</keyword>
<dbReference type="STRING" id="112248.SAMN05444392_101603"/>
<evidence type="ECO:0000259" key="7">
    <source>
        <dbReference type="SMART" id="SM00278"/>
    </source>
</evidence>
<dbReference type="GO" id="GO:0006310">
    <property type="term" value="P:DNA recombination"/>
    <property type="evidence" value="ECO:0007669"/>
    <property type="project" value="UniProtKB-UniRule"/>
</dbReference>
<evidence type="ECO:0000313" key="8">
    <source>
        <dbReference type="EMBL" id="SHE47092.1"/>
    </source>
</evidence>
<name>A0A1M4TRK5_9BACL</name>
<evidence type="ECO:0000256" key="3">
    <source>
        <dbReference type="ARBA" id="ARBA00023125"/>
    </source>
</evidence>
<sequence>MIEFINGHVQYIEDQYIAVGTYGVGYQVYVPNPYRHQEEEEIFLYTHQVVREDAQLLFGFQTKDERDLFRLLLEVSGIGPKAALAMIASGSPRDLVVAIQMDNVRFLTKIPGIGKKTAQRIILDLKDKLTKAGFERRFLTGQQLESSISQSKQTDLREVIDGLVGLGYNEEEAQMFVQAVQKQSQDQEFSVEEWIKLALKESMKV</sequence>
<dbReference type="GO" id="GO:0048476">
    <property type="term" value="C:Holliday junction resolvase complex"/>
    <property type="evidence" value="ECO:0007669"/>
    <property type="project" value="UniProtKB-UniRule"/>
</dbReference>
<keyword evidence="8" id="KW-0347">Helicase</keyword>
<dbReference type="GO" id="GO:0005737">
    <property type="term" value="C:cytoplasm"/>
    <property type="evidence" value="ECO:0007669"/>
    <property type="project" value="UniProtKB-SubCell"/>
</dbReference>
<comment type="function">
    <text evidence="6">The RuvA-RuvB-RuvC complex processes Holliday junction (HJ) DNA during genetic recombination and DNA repair, while the RuvA-RuvB complex plays an important role in the rescue of blocked DNA replication forks via replication fork reversal (RFR). RuvA specifically binds to HJ cruciform DNA, conferring on it an open structure. The RuvB hexamer acts as an ATP-dependent pump, pulling dsDNA into and through the RuvAB complex. HJ branch migration allows RuvC to scan DNA until it finds its consensus sequence, where it cleaves and resolves the cruciform DNA.</text>
</comment>
<keyword evidence="2 6" id="KW-0227">DNA damage</keyword>